<feature type="domain" description="RNase III" evidence="15">
    <location>
        <begin position="1131"/>
        <end position="1283"/>
    </location>
</feature>
<dbReference type="GO" id="GO:0003723">
    <property type="term" value="F:RNA binding"/>
    <property type="evidence" value="ECO:0007669"/>
    <property type="project" value="UniProtKB-UniRule"/>
</dbReference>
<evidence type="ECO:0000256" key="2">
    <source>
        <dbReference type="ARBA" id="ARBA00022721"/>
    </source>
</evidence>
<dbReference type="Gene3D" id="3.40.50.300">
    <property type="entry name" value="P-loop containing nucleotide triphosphate hydrolases"/>
    <property type="match status" value="2"/>
</dbReference>
<dbReference type="Pfam" id="PF00636">
    <property type="entry name" value="Ribonuclease_3"/>
    <property type="match status" value="2"/>
</dbReference>
<dbReference type="GO" id="GO:0050688">
    <property type="term" value="P:regulation of defense response to virus"/>
    <property type="evidence" value="ECO:0007669"/>
    <property type="project" value="UniProtKB-KW"/>
</dbReference>
<evidence type="ECO:0000256" key="7">
    <source>
        <dbReference type="ARBA" id="ARBA00022806"/>
    </source>
</evidence>
<evidence type="ECO:0000259" key="17">
    <source>
        <dbReference type="PROSITE" id="PS51194"/>
    </source>
</evidence>
<dbReference type="InterPro" id="IPR027417">
    <property type="entry name" value="P-loop_NTPase"/>
</dbReference>
<dbReference type="GO" id="GO:0004386">
    <property type="term" value="F:helicase activity"/>
    <property type="evidence" value="ECO:0007669"/>
    <property type="project" value="UniProtKB-KW"/>
</dbReference>
<feature type="domain" description="Dicer dsRNA-binding fold" evidence="18">
    <location>
        <begin position="561"/>
        <end position="656"/>
    </location>
</feature>
<dbReference type="GO" id="GO:0004525">
    <property type="term" value="F:ribonuclease III activity"/>
    <property type="evidence" value="ECO:0007669"/>
    <property type="project" value="InterPro"/>
</dbReference>
<dbReference type="SMART" id="SM00487">
    <property type="entry name" value="DEXDc"/>
    <property type="match status" value="1"/>
</dbReference>
<organism evidence="19 20">
    <name type="scientific">Puccinia striiformis</name>
    <dbReference type="NCBI Taxonomy" id="27350"/>
    <lineage>
        <taxon>Eukaryota</taxon>
        <taxon>Fungi</taxon>
        <taxon>Dikarya</taxon>
        <taxon>Basidiomycota</taxon>
        <taxon>Pucciniomycotina</taxon>
        <taxon>Pucciniomycetes</taxon>
        <taxon>Pucciniales</taxon>
        <taxon>Pucciniaceae</taxon>
        <taxon>Puccinia</taxon>
    </lineage>
</organism>
<dbReference type="PANTHER" id="PTHR14950:SF37">
    <property type="entry name" value="ENDORIBONUCLEASE DICER"/>
    <property type="match status" value="1"/>
</dbReference>
<proteinExistence type="inferred from homology"/>
<keyword evidence="8" id="KW-0067">ATP-binding</keyword>
<evidence type="ECO:0000256" key="5">
    <source>
        <dbReference type="ARBA" id="ARBA00022741"/>
    </source>
</evidence>
<dbReference type="Pfam" id="PF00271">
    <property type="entry name" value="Helicase_C"/>
    <property type="match status" value="1"/>
</dbReference>
<comment type="function">
    <text evidence="11">Dicer-like endonuclease involved in cleaving double-stranded RNA in the RNA interference (RNAi) pathway. Produces 21 to 25 bp dsRNAs (siRNAs) which target the selective destruction of homologous RNAs leading to sequence-specific suppression of gene expression, called post-transcriptional gene silencing (PTGS). Part of a broad host defense response against viral infection and transposons.</text>
</comment>
<keyword evidence="10" id="KW-0051">Antiviral defense</keyword>
<dbReference type="GO" id="GO:0005524">
    <property type="term" value="F:ATP binding"/>
    <property type="evidence" value="ECO:0007669"/>
    <property type="project" value="UniProtKB-KW"/>
</dbReference>
<keyword evidence="4" id="KW-0677">Repeat</keyword>
<feature type="compositionally biased region" description="Basic residues" evidence="14">
    <location>
        <begin position="1417"/>
        <end position="1429"/>
    </location>
</feature>
<dbReference type="InterPro" id="IPR005034">
    <property type="entry name" value="Dicer_dimerisation"/>
</dbReference>
<evidence type="ECO:0000256" key="13">
    <source>
        <dbReference type="PROSITE-ProRule" id="PRU00657"/>
    </source>
</evidence>
<keyword evidence="3" id="KW-0479">Metal-binding</keyword>
<dbReference type="InterPro" id="IPR000999">
    <property type="entry name" value="RNase_III_dom"/>
</dbReference>
<evidence type="ECO:0000256" key="10">
    <source>
        <dbReference type="ARBA" id="ARBA00023118"/>
    </source>
</evidence>
<feature type="compositionally biased region" description="Low complexity" evidence="14">
    <location>
        <begin position="1407"/>
        <end position="1416"/>
    </location>
</feature>
<feature type="region of interest" description="Disordered" evidence="14">
    <location>
        <begin position="1619"/>
        <end position="1685"/>
    </location>
</feature>
<feature type="region of interest" description="Disordered" evidence="14">
    <location>
        <begin position="1522"/>
        <end position="1555"/>
    </location>
</feature>
<dbReference type="InterPro" id="IPR014001">
    <property type="entry name" value="Helicase_ATP-bd"/>
</dbReference>
<dbReference type="Pfam" id="PF00270">
    <property type="entry name" value="DEAD"/>
    <property type="match status" value="1"/>
</dbReference>
<dbReference type="CDD" id="cd18034">
    <property type="entry name" value="DEXHc_dicer"/>
    <property type="match status" value="1"/>
</dbReference>
<evidence type="ECO:0000256" key="14">
    <source>
        <dbReference type="SAM" id="MobiDB-lite"/>
    </source>
</evidence>
<feature type="region of interest" description="Disordered" evidence="14">
    <location>
        <begin position="1407"/>
        <end position="1430"/>
    </location>
</feature>
<keyword evidence="5" id="KW-0547">Nucleotide-binding</keyword>
<keyword evidence="2" id="KW-0930">Antiviral protein</keyword>
<dbReference type="FunFam" id="3.40.50.300:FF:000628">
    <property type="entry name" value="Endoribonuclease Dicer"/>
    <property type="match status" value="1"/>
</dbReference>
<evidence type="ECO:0000259" key="15">
    <source>
        <dbReference type="PROSITE" id="PS50142"/>
    </source>
</evidence>
<feature type="domain" description="RNase III" evidence="15">
    <location>
        <begin position="945"/>
        <end position="1085"/>
    </location>
</feature>
<feature type="domain" description="Helicase C-terminal" evidence="17">
    <location>
        <begin position="367"/>
        <end position="545"/>
    </location>
</feature>
<dbReference type="InterPro" id="IPR038248">
    <property type="entry name" value="Dicer_dimer_sf"/>
</dbReference>
<evidence type="ECO:0000256" key="1">
    <source>
        <dbReference type="ARBA" id="ARBA00001946"/>
    </source>
</evidence>
<dbReference type="PROSITE" id="PS51192">
    <property type="entry name" value="HELICASE_ATP_BIND_1"/>
    <property type="match status" value="1"/>
</dbReference>
<dbReference type="CDD" id="cd00593">
    <property type="entry name" value="RIBOc"/>
    <property type="match status" value="2"/>
</dbReference>
<dbReference type="Gene3D" id="1.10.1520.10">
    <property type="entry name" value="Ribonuclease III domain"/>
    <property type="match status" value="2"/>
</dbReference>
<keyword evidence="20" id="KW-1185">Reference proteome</keyword>
<evidence type="ECO:0008006" key="21">
    <source>
        <dbReference type="Google" id="ProtNLM"/>
    </source>
</evidence>
<sequence length="1723" mass="193292">MRALGVAHGFGVLPYPATVKKGPLRLLPSTGSPQNSSSSKIPRLYQAELLEEAKKRNIIIRADTGTGKTLVALNLIAWTAAQPKSNPDDHLIQAFLVPTRPLVHQQAEYIQSQSILRVKAYTGDLQPELWNIDKWQSELNEVDVLVSTAQIFYDLISKGYWKFEDVSLLIFDEAHHCRKNHVYNQIMRSHYHRLAKNPTNRLPKILGLTASPIWNYKDLDKAEDDIRSLQSSLAAQIYEVKRHIDDVSQHNFKPTELAIYFEPSPDFVKLSHHPWDQINELLTLHASPKLIVAFESVSLELGTYAYSLAILDWLKSLLTIGSTKQLMSGRLLDPSHQERIQGLIKQLDETVDIDDIPEDQLSAKVIALNKILVNYKEKDDHGNFLCIVFVERRQHAQLLPILLERNTQLKDFLRPAALTGHGGHNENDIIGIKMDSRTQKKTVAKFRTGEHNLTIATSVAEEGLDFRSCRVVIRFDLITTWKGYIQSRGRARARDSEYIVMLPAGSSSKYLAFSGEEDNLKAALYDRPENELIGEGEVESTPQLICRLPDGKDSILTYSAATSLLNDVCQLIPPDEFLPIVAPEYEMTCLGDNFICQVTLPPMAALDPSQRTFKGLEMTTKKEAKRSAAFEACRVLRERGVLNEHFLPQREDKTGKPCDADGRELETAPLSDQVQAIIPNAFGQFRTSPEVWLHVMSFPDDGSAGYSTIGFLCGRRLSLPDGLQLFDDERPLSVEIQQTHRMEWGKGESSINLQRLETFTRLVMQAAVNRKPYDGKLHFLVAPLLKDTREIDWSLVDTPLIPLSGPADSTRYQCIIAPIRPLQHRIFDTCEPSDNLSLDSPPQLVPASPNMRDFSKKISKFHNLGHFYKVVYDMKEEQYQGELVYLETTFHASNNLLKSKTTLAQPHRTLLPLKLCTGTHIPRTLWKVFSYLPSLTRLVHDSLQATALFEQLNFPTISLLLGMQALTPPGVGVPWDYQTLETVGDTFLKLATSVHVYLSHLKKGEGDMSHVRSKSVDNAYLRRKAVQANLPSFILSQRFRTDRFRDAQTEDGKELANGSFSRTIPRRVLSDVVEALLGAGFLTGGIELGLKVGTALDLCFGGTVPWNQRTLNLSFESAALSRLDPSILLKCETLQQKIGYVFKEQLLLVQALTHRSANSFMTNCYEREEWLGDAVIDMWIVEHAFKRFANATAEELTLARARVVSNGSLGFLAIKKLGLQEIIMHKSENFDQACREAIEAIEPFTKIEEFFSKMDNLFVVFDPPKILNDVLEAIVGSVFIDSGFDLQTVYRTLDIIFEDVIPGMSRLVNRDPLSTMLRLRDQYQCMELRRISTTVNEPNPEGEDKDPISVKVCRVEFHGEEIAIGRHKGSASVAEQRASLEAIRVLQEQSPQSLWSKCQCKIHAMAAAATGSSSSTKSKKNKNKTKANRPVKTPQVEVVMRNYRPSDVKAESSKELRSGTGNKVVNRSMISDQVDGGRKEKVVSGEKASARVSNVVDCDMVQADGKKMKIENEDMVVDVAESVEAGRGTPEVEEEESDSDLMRGKKNRSKRAKRNKRLRAAQACLASVSATSYHQPIIVEDEVDQSIKDVVAGRDNQEMHIKGGDELADHGHQITESRAAELIDQEPVIKKPTPSTPADQKPDGSALDDLINQKPETNPSAAAESNNKKPICHQSTTIESADQKRDLKDLATIKLTEEVIVQTLVHFLDHDPTEQPPYKKYKK</sequence>
<dbReference type="FunFam" id="3.30.160.380:FF:000004">
    <property type="entry name" value="Dicer-like protein 1"/>
    <property type="match status" value="1"/>
</dbReference>
<reference evidence="19" key="1">
    <citation type="submission" date="2017-12" db="EMBL/GenBank/DDBJ databases">
        <title>Gene loss provides genomic basis for host adaptation in cereal stripe rust fungi.</title>
        <authorList>
            <person name="Xia C."/>
        </authorList>
    </citation>
    <scope>NUCLEOTIDE SEQUENCE [LARGE SCALE GENOMIC DNA]</scope>
    <source>
        <strain evidence="19">93-210</strain>
    </source>
</reference>
<dbReference type="FunFam" id="3.40.50.300:FF:001669">
    <property type="entry name" value="Dicer-like protein 1"/>
    <property type="match status" value="1"/>
</dbReference>
<evidence type="ECO:0000259" key="16">
    <source>
        <dbReference type="PROSITE" id="PS51192"/>
    </source>
</evidence>
<comment type="caution">
    <text evidence="19">The sequence shown here is derived from an EMBL/GenBank/DDBJ whole genome shotgun (WGS) entry which is preliminary data.</text>
</comment>
<evidence type="ECO:0000313" key="20">
    <source>
        <dbReference type="Proteomes" id="UP000239156"/>
    </source>
</evidence>
<dbReference type="InterPro" id="IPR011545">
    <property type="entry name" value="DEAD/DEAH_box_helicase_dom"/>
</dbReference>
<keyword evidence="6" id="KW-0378">Hydrolase</keyword>
<dbReference type="EMBL" id="PKSL01000043">
    <property type="protein sequence ID" value="POW10844.1"/>
    <property type="molecule type" value="Genomic_DNA"/>
</dbReference>
<feature type="compositionally biased region" description="Polar residues" evidence="14">
    <location>
        <begin position="1654"/>
        <end position="1665"/>
    </location>
</feature>
<dbReference type="SUPFAM" id="SSF69065">
    <property type="entry name" value="RNase III domain-like"/>
    <property type="match status" value="2"/>
</dbReference>
<evidence type="ECO:0000256" key="6">
    <source>
        <dbReference type="ARBA" id="ARBA00022801"/>
    </source>
</evidence>
<dbReference type="GO" id="GO:0005737">
    <property type="term" value="C:cytoplasm"/>
    <property type="evidence" value="ECO:0007669"/>
    <property type="project" value="TreeGrafter"/>
</dbReference>
<name>A0A2S4VMR5_9BASI</name>
<accession>A0A2S4VMR5</accession>
<evidence type="ECO:0000256" key="12">
    <source>
        <dbReference type="ARBA" id="ARBA00035116"/>
    </source>
</evidence>
<dbReference type="GO" id="GO:0051607">
    <property type="term" value="P:defense response to virus"/>
    <property type="evidence" value="ECO:0007669"/>
    <property type="project" value="UniProtKB-KW"/>
</dbReference>
<dbReference type="SMART" id="SM00535">
    <property type="entry name" value="RIBOc"/>
    <property type="match status" value="2"/>
</dbReference>
<keyword evidence="13" id="KW-0694">RNA-binding</keyword>
<dbReference type="InterPro" id="IPR036389">
    <property type="entry name" value="RNase_III_sf"/>
</dbReference>
<evidence type="ECO:0000313" key="19">
    <source>
        <dbReference type="EMBL" id="POW10844.1"/>
    </source>
</evidence>
<evidence type="ECO:0000256" key="8">
    <source>
        <dbReference type="ARBA" id="ARBA00022840"/>
    </source>
</evidence>
<dbReference type="GO" id="GO:0046872">
    <property type="term" value="F:metal ion binding"/>
    <property type="evidence" value="ECO:0007669"/>
    <property type="project" value="UniProtKB-KW"/>
</dbReference>
<evidence type="ECO:0000259" key="18">
    <source>
        <dbReference type="PROSITE" id="PS51327"/>
    </source>
</evidence>
<dbReference type="Pfam" id="PF03368">
    <property type="entry name" value="Dicer_dimer"/>
    <property type="match status" value="1"/>
</dbReference>
<dbReference type="PROSITE" id="PS51194">
    <property type="entry name" value="HELICASE_CTER"/>
    <property type="match status" value="1"/>
</dbReference>
<dbReference type="PANTHER" id="PTHR14950">
    <property type="entry name" value="DICER-RELATED"/>
    <property type="match status" value="1"/>
</dbReference>
<dbReference type="GO" id="GO:0030422">
    <property type="term" value="P:siRNA processing"/>
    <property type="evidence" value="ECO:0007669"/>
    <property type="project" value="TreeGrafter"/>
</dbReference>
<comment type="cofactor">
    <cofactor evidence="1">
        <name>Mg(2+)</name>
        <dbReference type="ChEBI" id="CHEBI:18420"/>
    </cofactor>
</comment>
<dbReference type="Gene3D" id="3.30.160.380">
    <property type="entry name" value="Dicer dimerisation domain"/>
    <property type="match status" value="1"/>
</dbReference>
<dbReference type="Proteomes" id="UP000239156">
    <property type="component" value="Unassembled WGS sequence"/>
</dbReference>
<dbReference type="VEuPathDB" id="FungiDB:PSTT_05758"/>
<evidence type="ECO:0000256" key="3">
    <source>
        <dbReference type="ARBA" id="ARBA00022723"/>
    </source>
</evidence>
<keyword evidence="9" id="KW-0460">Magnesium</keyword>
<feature type="domain" description="Helicase ATP-binding" evidence="16">
    <location>
        <begin position="49"/>
        <end position="230"/>
    </location>
</feature>
<keyword evidence="7" id="KW-0347">Helicase</keyword>
<protein>
    <recommendedName>
        <fullName evidence="21">Dicer-like protein 1</fullName>
    </recommendedName>
</protein>
<dbReference type="SMART" id="SM00490">
    <property type="entry name" value="HELICc"/>
    <property type="match status" value="1"/>
</dbReference>
<dbReference type="PROSITE" id="PS50142">
    <property type="entry name" value="RNASE_3_2"/>
    <property type="match status" value="2"/>
</dbReference>
<comment type="similarity">
    <text evidence="12 13">Belongs to the helicase family. Dicer subfamily.</text>
</comment>
<dbReference type="SUPFAM" id="SSF52540">
    <property type="entry name" value="P-loop containing nucleoside triphosphate hydrolases"/>
    <property type="match status" value="1"/>
</dbReference>
<dbReference type="VEuPathDB" id="FungiDB:PSHT_11896"/>
<gene>
    <name evidence="19" type="ORF">PSTT_05758</name>
</gene>
<dbReference type="PROSITE" id="PS51327">
    <property type="entry name" value="DICER_DSRBF"/>
    <property type="match status" value="1"/>
</dbReference>
<dbReference type="GO" id="GO:0005634">
    <property type="term" value="C:nucleus"/>
    <property type="evidence" value="ECO:0007669"/>
    <property type="project" value="TreeGrafter"/>
</dbReference>
<evidence type="ECO:0000256" key="4">
    <source>
        <dbReference type="ARBA" id="ARBA00022737"/>
    </source>
</evidence>
<evidence type="ECO:0000256" key="11">
    <source>
        <dbReference type="ARBA" id="ARBA00025403"/>
    </source>
</evidence>
<dbReference type="SUPFAM" id="SSF54768">
    <property type="entry name" value="dsRNA-binding domain-like"/>
    <property type="match status" value="1"/>
</dbReference>
<evidence type="ECO:0000256" key="9">
    <source>
        <dbReference type="ARBA" id="ARBA00022842"/>
    </source>
</evidence>
<dbReference type="FunFam" id="1.10.1520.10:FF:000033">
    <property type="entry name" value="Uncharacterized protein"/>
    <property type="match status" value="1"/>
</dbReference>
<dbReference type="InterPro" id="IPR001650">
    <property type="entry name" value="Helicase_C-like"/>
</dbReference>
<dbReference type="FunFam" id="1.10.1520.10:FF:000040">
    <property type="entry name" value="Uncharacterized protein"/>
    <property type="match status" value="1"/>
</dbReference>
<feature type="compositionally biased region" description="Basic residues" evidence="14">
    <location>
        <begin position="1544"/>
        <end position="1555"/>
    </location>
</feature>